<dbReference type="Pfam" id="PF11761">
    <property type="entry name" value="CbiG_mid"/>
    <property type="match status" value="1"/>
</dbReference>
<keyword evidence="4" id="KW-0378">Hydrolase</keyword>
<protein>
    <submittedName>
        <fullName evidence="4">Cobalt-precorrin 5A hydrolase</fullName>
        <ecNumber evidence="4">3.7.1.12</ecNumber>
    </submittedName>
</protein>
<name>A0A410Q8S7_9FIRM</name>
<reference evidence="5" key="1">
    <citation type="submission" date="2019-01" db="EMBL/GenBank/DDBJ databases">
        <title>Draft genomes of a novel of Sporanaerobacter strains.</title>
        <authorList>
            <person name="Ma S."/>
        </authorList>
    </citation>
    <scope>NUCLEOTIDE SEQUENCE [LARGE SCALE GENOMIC DNA]</scope>
    <source>
        <strain evidence="5">NJN-17</strain>
    </source>
</reference>
<dbReference type="EC" id="3.7.1.12" evidence="4"/>
<accession>A0A410Q8S7</accession>
<gene>
    <name evidence="4" type="primary">cbiG</name>
    <name evidence="4" type="ORF">EQM13_01815</name>
</gene>
<dbReference type="InterPro" id="IPR052553">
    <property type="entry name" value="CbiG_hydrolase"/>
</dbReference>
<dbReference type="GO" id="GO:0009236">
    <property type="term" value="P:cobalamin biosynthetic process"/>
    <property type="evidence" value="ECO:0007669"/>
    <property type="project" value="InterPro"/>
</dbReference>
<dbReference type="OrthoDB" id="9781023at2"/>
<dbReference type="PANTHER" id="PTHR37477:SF1">
    <property type="entry name" value="COBALT-PRECORRIN-5A HYDROLASE"/>
    <property type="match status" value="1"/>
</dbReference>
<evidence type="ECO:0000259" key="2">
    <source>
        <dbReference type="Pfam" id="PF11760"/>
    </source>
</evidence>
<dbReference type="SUPFAM" id="SSF159672">
    <property type="entry name" value="CbiG N-terminal domain-like"/>
    <property type="match status" value="1"/>
</dbReference>
<sequence>MNWAIVTLTKGGTRQAKRVKKSLDNIRIDIYTLKKWSDKETLTIDKKLSEFVGSIFYEYDIILFIMAAGIVVRSIAKYLVSKTTDPGIIVMDEKGQFVISLISGHLGGANDAACLLADRVGGQAVITTSSDVRGLIAVDTLAEKLNCRVSDMLNAKDVTALIVNDELVGIKSDIRIDIKLPDNIVESAKGKGMIYITNKVLDISSSNEVQLIPKNIIIGIGCKRGIPKEAIISAVAEALNSLNIDVRSIKHFATVDLKKNEAGIFEAARYYDAEVKIVSREEIKTVEKNFSCSEFVKKTIGVGGVCEPCAMLTASGGHFLMTKKSYNGITLSVWEEI</sequence>
<dbReference type="InterPro" id="IPR021744">
    <property type="entry name" value="CbiG_N"/>
</dbReference>
<dbReference type="Gene3D" id="3.40.50.11220">
    <property type="match status" value="1"/>
</dbReference>
<evidence type="ECO:0000259" key="1">
    <source>
        <dbReference type="Pfam" id="PF01890"/>
    </source>
</evidence>
<proteinExistence type="predicted"/>
<dbReference type="InterPro" id="IPR036518">
    <property type="entry name" value="CobE/GbiG_C_sf"/>
</dbReference>
<dbReference type="KEGG" id="spoa:EQM13_01815"/>
<dbReference type="Gene3D" id="3.30.420.180">
    <property type="entry name" value="CobE/GbiG C-terminal domain"/>
    <property type="match status" value="1"/>
</dbReference>
<dbReference type="PANTHER" id="PTHR37477">
    <property type="entry name" value="COBALT-PRECORRIN-5A HYDROLASE"/>
    <property type="match status" value="1"/>
</dbReference>
<dbReference type="GO" id="GO:0043779">
    <property type="term" value="F:cobalt-precorrin-5A acetaldehyde-lyase activity"/>
    <property type="evidence" value="ECO:0007669"/>
    <property type="project" value="UniProtKB-EC"/>
</dbReference>
<dbReference type="Pfam" id="PF11760">
    <property type="entry name" value="CbiG_N"/>
    <property type="match status" value="1"/>
</dbReference>
<feature type="domain" description="Cobalamin synthesis G N-terminal" evidence="2">
    <location>
        <begin position="51"/>
        <end position="131"/>
    </location>
</feature>
<dbReference type="InterPro" id="IPR002750">
    <property type="entry name" value="CobE/GbiG_C"/>
</dbReference>
<evidence type="ECO:0000259" key="3">
    <source>
        <dbReference type="Pfam" id="PF11761"/>
    </source>
</evidence>
<dbReference type="InterPro" id="IPR021745">
    <property type="entry name" value="CbiG_mid"/>
</dbReference>
<dbReference type="EMBL" id="CP035282">
    <property type="protein sequence ID" value="QAT60395.1"/>
    <property type="molecule type" value="Genomic_DNA"/>
</dbReference>
<dbReference type="InterPro" id="IPR038029">
    <property type="entry name" value="GbiG_N_sf"/>
</dbReference>
<dbReference type="RefSeq" id="WP_071139874.1">
    <property type="nucleotide sequence ID" value="NZ_CP035282.1"/>
</dbReference>
<dbReference type="SUPFAM" id="SSF159664">
    <property type="entry name" value="CobE/GbiG C-terminal domain-like"/>
    <property type="match status" value="1"/>
</dbReference>
<dbReference type="AlphaFoldDB" id="A0A410Q8S7"/>
<dbReference type="Proteomes" id="UP000287969">
    <property type="component" value="Chromosome"/>
</dbReference>
<organism evidence="4 5">
    <name type="scientific">Acidilutibacter cellobiosedens</name>
    <dbReference type="NCBI Taxonomy" id="2507161"/>
    <lineage>
        <taxon>Bacteria</taxon>
        <taxon>Bacillati</taxon>
        <taxon>Bacillota</taxon>
        <taxon>Tissierellia</taxon>
        <taxon>Tissierellales</taxon>
        <taxon>Acidilutibacteraceae</taxon>
        <taxon>Acidilutibacter</taxon>
    </lineage>
</organism>
<evidence type="ECO:0000313" key="5">
    <source>
        <dbReference type="Proteomes" id="UP000287969"/>
    </source>
</evidence>
<dbReference type="Pfam" id="PF01890">
    <property type="entry name" value="CbiG_C"/>
    <property type="match status" value="1"/>
</dbReference>
<feature type="domain" description="CobE/GbiG C-terminal" evidence="1">
    <location>
        <begin position="216"/>
        <end position="333"/>
    </location>
</feature>
<feature type="domain" description="Cobalamin biosynthesis central region" evidence="3">
    <location>
        <begin position="136"/>
        <end position="213"/>
    </location>
</feature>
<keyword evidence="5" id="KW-1185">Reference proteome</keyword>
<evidence type="ECO:0000313" key="4">
    <source>
        <dbReference type="EMBL" id="QAT60395.1"/>
    </source>
</evidence>
<dbReference type="NCBIfam" id="NF004466">
    <property type="entry name" value="PRK05788.1-4"/>
    <property type="match status" value="1"/>
</dbReference>